<proteinExistence type="inferred from homology"/>
<feature type="domain" description="Terminase large subunit GpA endonuclease" evidence="3">
    <location>
        <begin position="319"/>
        <end position="643"/>
    </location>
</feature>
<dbReference type="Proteomes" id="UP001264519">
    <property type="component" value="Unassembled WGS sequence"/>
</dbReference>
<dbReference type="HAMAP" id="MF_04144">
    <property type="entry name" value="TERL_LAMBDA"/>
    <property type="match status" value="1"/>
</dbReference>
<feature type="region of interest" description="Disordered" evidence="1">
    <location>
        <begin position="660"/>
        <end position="692"/>
    </location>
</feature>
<feature type="domain" description="Phage terminase large subunit GpA ATPase" evidence="2">
    <location>
        <begin position="45"/>
        <end position="297"/>
    </location>
</feature>
<dbReference type="EMBL" id="JARWAK010000008">
    <property type="protein sequence ID" value="MDR5867290.1"/>
    <property type="molecule type" value="Genomic_DNA"/>
</dbReference>
<feature type="region of interest" description="Disordered" evidence="1">
    <location>
        <begin position="207"/>
        <end position="231"/>
    </location>
</feature>
<evidence type="ECO:0000313" key="5">
    <source>
        <dbReference type="Proteomes" id="UP001264519"/>
    </source>
</evidence>
<feature type="compositionally biased region" description="Basic and acidic residues" evidence="1">
    <location>
        <begin position="213"/>
        <end position="224"/>
    </location>
</feature>
<dbReference type="PANTHER" id="PTHR34413:SF2">
    <property type="entry name" value="PROPHAGE TAIL FIBER ASSEMBLY PROTEIN HOMOLOG TFAE-RELATED"/>
    <property type="match status" value="1"/>
</dbReference>
<evidence type="ECO:0000259" key="3">
    <source>
        <dbReference type="Pfam" id="PF20454"/>
    </source>
</evidence>
<dbReference type="Pfam" id="PF20454">
    <property type="entry name" value="GpA_nuclease"/>
    <property type="match status" value="1"/>
</dbReference>
<dbReference type="InterPro" id="IPR046454">
    <property type="entry name" value="GpA_endonuclease"/>
</dbReference>
<feature type="compositionally biased region" description="Polar residues" evidence="1">
    <location>
        <begin position="530"/>
        <end position="543"/>
    </location>
</feature>
<comment type="caution">
    <text evidence="4">The sequence shown here is derived from an EMBL/GenBank/DDBJ whole genome shotgun (WGS) entry which is preliminary data.</text>
</comment>
<keyword evidence="5" id="KW-1185">Reference proteome</keyword>
<gene>
    <name evidence="4" type="ORF">QC818_10860</name>
</gene>
<dbReference type="PANTHER" id="PTHR34413">
    <property type="entry name" value="PROPHAGE TAIL FIBER ASSEMBLY PROTEIN HOMOLOG TFAE-RELATED-RELATED"/>
    <property type="match status" value="1"/>
</dbReference>
<feature type="region of interest" description="Disordered" evidence="1">
    <location>
        <begin position="438"/>
        <end position="459"/>
    </location>
</feature>
<name>A0ABU1G312_9GAMM</name>
<sequence>MASTASAAAIRRDVAELIRPPRRIRASQAAAEVMKVVGGDGTVRDWSPDATPYMVEPLDCMGSRRYDAVIFVGPARTGKTQALVDGFTAYKTDCDPGDGVIVQISEDKAREYSKKRIGRMLQHSPKLNARLSPRGHDNNVHDIVFRAGNYLGIKWPSKNVLASSDYQFVLLTDYDRMGEDIDGEGDAFTLASKRTQTFGSTGMTLAEASPGREVTDPDWERPADQPHMADPTTGILDLYNQGDRRRWYWQCPEPSCRRWFQPIKDHFNPLSKRVCCAHCGVEVDPKHKRALNLCGRWVPEGCDLTLEGELIGTPRQTRIASFWMEGPAAAFQSWASLADKLARAEETYQQTGSQETLKTVINTDWGLPYRHRRSETQRSSQQLMDRAEQTERRTVPHGVRFLTATVDVQGGKHRRFVVQVHGWGVNREKWIIDRFNIKEDRGPDNDQPPRQISPATQPEDWDLLTRDVLKRSYRLADGSGRRMPILAVAVDTGGEKGDDGESVTSQAYDWFRRLRKDGLQSRAYLVKGGSSKTANRVTKSWPDNTGRKSRKSRARGDVPLYTLGTDLLKDAVAAMMDRDNPGAGYMHVPSWLGRWWYDELTYEVRDPATGKWSRPGKRPNEAFDLLVYDSALGIILGIEKLDWSAPPPWAADWDENLLVYRPGEEPGQAPTTQQAAPSPQKRRRRKVAKPRI</sequence>
<dbReference type="InterPro" id="IPR008866">
    <property type="entry name" value="Phage_lambda_GpA-like"/>
</dbReference>
<protein>
    <submittedName>
        <fullName evidence="4">Phage terminase large subunit family protein</fullName>
    </submittedName>
</protein>
<feature type="region of interest" description="Disordered" evidence="1">
    <location>
        <begin position="530"/>
        <end position="555"/>
    </location>
</feature>
<dbReference type="InterPro" id="IPR051220">
    <property type="entry name" value="TFA_Chaperone"/>
</dbReference>
<dbReference type="Pfam" id="PF05876">
    <property type="entry name" value="GpA_ATPase"/>
    <property type="match status" value="1"/>
</dbReference>
<feature type="region of interest" description="Disordered" evidence="1">
    <location>
        <begin position="372"/>
        <end position="392"/>
    </location>
</feature>
<accession>A0ABU1G312</accession>
<organism evidence="4 5">
    <name type="scientific">Halomonas koreensis</name>
    <dbReference type="NCBI Taxonomy" id="245385"/>
    <lineage>
        <taxon>Bacteria</taxon>
        <taxon>Pseudomonadati</taxon>
        <taxon>Pseudomonadota</taxon>
        <taxon>Gammaproteobacteria</taxon>
        <taxon>Oceanospirillales</taxon>
        <taxon>Halomonadaceae</taxon>
        <taxon>Halomonas</taxon>
    </lineage>
</organism>
<dbReference type="InterPro" id="IPR046453">
    <property type="entry name" value="GpA_ATPase"/>
</dbReference>
<reference evidence="4 5" key="1">
    <citation type="submission" date="2023-04" db="EMBL/GenBank/DDBJ databases">
        <title>A long-awaited taxogenomic arrangement of the family Halomonadaceae.</title>
        <authorList>
            <person name="De La Haba R."/>
            <person name="Chuvochina M."/>
            <person name="Wittouck S."/>
            <person name="Arahal D.R."/>
            <person name="Sanchez-Porro C."/>
            <person name="Hugenholtz P."/>
            <person name="Ventosa A."/>
        </authorList>
    </citation>
    <scope>NUCLEOTIDE SEQUENCE [LARGE SCALE GENOMIC DNA]</scope>
    <source>
        <strain evidence="4 5">DSM 23530</strain>
    </source>
</reference>
<dbReference type="RefSeq" id="WP_309652883.1">
    <property type="nucleotide sequence ID" value="NZ_JARWAK010000008.1"/>
</dbReference>
<evidence type="ECO:0000256" key="1">
    <source>
        <dbReference type="SAM" id="MobiDB-lite"/>
    </source>
</evidence>
<feature type="compositionally biased region" description="Basic residues" evidence="1">
    <location>
        <begin position="680"/>
        <end position="692"/>
    </location>
</feature>
<evidence type="ECO:0000259" key="2">
    <source>
        <dbReference type="Pfam" id="PF05876"/>
    </source>
</evidence>
<evidence type="ECO:0000313" key="4">
    <source>
        <dbReference type="EMBL" id="MDR5867290.1"/>
    </source>
</evidence>